<keyword evidence="3" id="KW-0575">Peroxidase</keyword>
<evidence type="ECO:0000256" key="7">
    <source>
        <dbReference type="SAM" id="MobiDB-lite"/>
    </source>
</evidence>
<evidence type="ECO:0000256" key="5">
    <source>
        <dbReference type="ARBA" id="ARBA00023180"/>
    </source>
</evidence>
<dbReference type="InterPro" id="IPR037120">
    <property type="entry name" value="Haem_peroxidase_sf_animal"/>
</dbReference>
<comment type="subcellular location">
    <subcellularLocation>
        <location evidence="1">Secreted</location>
    </subcellularLocation>
</comment>
<accession>A0A914W6V9</accession>
<evidence type="ECO:0000256" key="6">
    <source>
        <dbReference type="PIRSR" id="PIRSR619791-2"/>
    </source>
</evidence>
<sequence>MVSLHWSALAFSAVFCSIVYGQHNPPPPPPPRGSPQNLHGRAGQPTEEAKKIDIQSRASLEATKAVLSGKTGEERARLIAQMLGQGNVYGAAPDKCDQRDYCTIMAKYRSQSGWCNNLRKPHFGSAHSAFQRLLPAVYDDDINAPRSQGVSGQALPSARAVTTTAFGLASRESTSRTIWMMQWGQYLDHDISQTPNAVETNGSAPYCTHCNSGTTNPQCLPIMIPANDPHFPASRGCLNFVRSGNARQSTGPREQMNTLSAFVDASQVYGSDACTTKSLRTMTDGLLITSNGGKLLPQNANDTTCRSANTSCFSAGDFRVNENIALTSVQTLWMLEHNRIATELKKLNPTWNDETLYQETRKIIIAMHQHITYKEYIPKVVGPDMAKQFDIPPLTSNFYYGYNASIDATLLNEFSTAAYRFGHSLVQEQFELRKGGAVSEKLNLTDVFSEPSGLFRTNFLDYMLNGMSGQASQLCDAQFPKALRDRLFESKTEAFSGFDLPAFNIQRGRDHGLPPYVAYRKLFNLSVPKSFADLTTYMDSATVEGLKKVYASVEDIDLFVGIVSETPLAGAEVGPTGARIIADQFNRLKKGDRYWFEGRSTLLFTMEQLIEIRKITLAKVVCTHTNVNIQPDVFIKPTVTGNALTPCSSLASINLSAWADQQQGQYPPPPPPPGQGNPPPPNGHGSPPPPPPPPPPPHGQQGPPPPPPPPRR</sequence>
<dbReference type="GO" id="GO:0006979">
    <property type="term" value="P:response to oxidative stress"/>
    <property type="evidence" value="ECO:0007669"/>
    <property type="project" value="InterPro"/>
</dbReference>
<dbReference type="GO" id="GO:0020037">
    <property type="term" value="F:heme binding"/>
    <property type="evidence" value="ECO:0007669"/>
    <property type="project" value="InterPro"/>
</dbReference>
<proteinExistence type="predicted"/>
<dbReference type="PRINTS" id="PR00457">
    <property type="entry name" value="ANPEROXIDASE"/>
</dbReference>
<evidence type="ECO:0000256" key="1">
    <source>
        <dbReference type="ARBA" id="ARBA00004613"/>
    </source>
</evidence>
<keyword evidence="9" id="KW-1185">Reference proteome</keyword>
<dbReference type="InterPro" id="IPR019791">
    <property type="entry name" value="Haem_peroxidase_animal"/>
</dbReference>
<evidence type="ECO:0000256" key="3">
    <source>
        <dbReference type="ARBA" id="ARBA00022559"/>
    </source>
</evidence>
<evidence type="ECO:0000313" key="9">
    <source>
        <dbReference type="Proteomes" id="UP000887566"/>
    </source>
</evidence>
<feature type="binding site" description="axial binding residue" evidence="6">
    <location>
        <position position="423"/>
    </location>
    <ligand>
        <name>heme b</name>
        <dbReference type="ChEBI" id="CHEBI:60344"/>
    </ligand>
    <ligandPart>
        <name>Fe</name>
        <dbReference type="ChEBI" id="CHEBI:18248"/>
    </ligandPart>
</feature>
<dbReference type="Proteomes" id="UP000887566">
    <property type="component" value="Unplaced"/>
</dbReference>
<keyword evidence="6" id="KW-0349">Heme</keyword>
<feature type="compositionally biased region" description="Pro residues" evidence="7">
    <location>
        <begin position="666"/>
        <end position="712"/>
    </location>
</feature>
<dbReference type="CDD" id="cd09823">
    <property type="entry name" value="peroxinectin_like"/>
    <property type="match status" value="1"/>
</dbReference>
<dbReference type="SUPFAM" id="SSF48113">
    <property type="entry name" value="Heme-dependent peroxidases"/>
    <property type="match status" value="1"/>
</dbReference>
<feature type="region of interest" description="Disordered" evidence="7">
    <location>
        <begin position="660"/>
        <end position="712"/>
    </location>
</feature>
<dbReference type="FunFam" id="1.10.640.10:FF:000003">
    <property type="entry name" value="chorion peroxidase"/>
    <property type="match status" value="1"/>
</dbReference>
<organism evidence="9 10">
    <name type="scientific">Plectus sambesii</name>
    <dbReference type="NCBI Taxonomy" id="2011161"/>
    <lineage>
        <taxon>Eukaryota</taxon>
        <taxon>Metazoa</taxon>
        <taxon>Ecdysozoa</taxon>
        <taxon>Nematoda</taxon>
        <taxon>Chromadorea</taxon>
        <taxon>Plectida</taxon>
        <taxon>Plectina</taxon>
        <taxon>Plectoidea</taxon>
        <taxon>Plectidae</taxon>
        <taxon>Plectus</taxon>
    </lineage>
</organism>
<dbReference type="WBParaSite" id="PSAMB.scaffold3406size18398.g21366.t1">
    <property type="protein sequence ID" value="PSAMB.scaffold3406size18398.g21366.t1"/>
    <property type="gene ID" value="PSAMB.scaffold3406size18398.g21366"/>
</dbReference>
<evidence type="ECO:0000256" key="2">
    <source>
        <dbReference type="ARBA" id="ARBA00022525"/>
    </source>
</evidence>
<protein>
    <submittedName>
        <fullName evidence="10">Peroxidase</fullName>
    </submittedName>
</protein>
<dbReference type="PANTHER" id="PTHR11475:SF4">
    <property type="entry name" value="CHORION PEROXIDASE"/>
    <property type="match status" value="1"/>
</dbReference>
<keyword evidence="6" id="KW-0408">Iron</keyword>
<keyword evidence="6" id="KW-0479">Metal-binding</keyword>
<evidence type="ECO:0000313" key="10">
    <source>
        <dbReference type="WBParaSite" id="PSAMB.scaffold3406size18398.g21366.t1"/>
    </source>
</evidence>
<dbReference type="AlphaFoldDB" id="A0A914W6V9"/>
<name>A0A914W6V9_9BILA</name>
<evidence type="ECO:0000256" key="8">
    <source>
        <dbReference type="SAM" id="SignalP"/>
    </source>
</evidence>
<dbReference type="Pfam" id="PF03098">
    <property type="entry name" value="An_peroxidase"/>
    <property type="match status" value="1"/>
</dbReference>
<keyword evidence="3" id="KW-0560">Oxidoreductase</keyword>
<dbReference type="GO" id="GO:0046872">
    <property type="term" value="F:metal ion binding"/>
    <property type="evidence" value="ECO:0007669"/>
    <property type="project" value="UniProtKB-KW"/>
</dbReference>
<evidence type="ECO:0000256" key="4">
    <source>
        <dbReference type="ARBA" id="ARBA00022729"/>
    </source>
</evidence>
<dbReference type="GO" id="GO:0005576">
    <property type="term" value="C:extracellular region"/>
    <property type="evidence" value="ECO:0007669"/>
    <property type="project" value="UniProtKB-SubCell"/>
</dbReference>
<dbReference type="InterPro" id="IPR010255">
    <property type="entry name" value="Haem_peroxidase_sf"/>
</dbReference>
<keyword evidence="5" id="KW-0325">Glycoprotein</keyword>
<reference evidence="10" key="1">
    <citation type="submission" date="2022-11" db="UniProtKB">
        <authorList>
            <consortium name="WormBaseParasite"/>
        </authorList>
    </citation>
    <scope>IDENTIFICATION</scope>
</reference>
<keyword evidence="2" id="KW-0964">Secreted</keyword>
<feature type="signal peptide" evidence="8">
    <location>
        <begin position="1"/>
        <end position="21"/>
    </location>
</feature>
<feature type="region of interest" description="Disordered" evidence="7">
    <location>
        <begin position="25"/>
        <end position="52"/>
    </location>
</feature>
<dbReference type="PANTHER" id="PTHR11475">
    <property type="entry name" value="OXIDASE/PEROXIDASE"/>
    <property type="match status" value="1"/>
</dbReference>
<dbReference type="GO" id="GO:0004601">
    <property type="term" value="F:peroxidase activity"/>
    <property type="evidence" value="ECO:0007669"/>
    <property type="project" value="UniProtKB-KW"/>
</dbReference>
<dbReference type="Gene3D" id="1.10.640.10">
    <property type="entry name" value="Haem peroxidase domain superfamily, animal type"/>
    <property type="match status" value="1"/>
</dbReference>
<keyword evidence="4 8" id="KW-0732">Signal</keyword>
<feature type="chain" id="PRO_5037180108" evidence="8">
    <location>
        <begin position="22"/>
        <end position="712"/>
    </location>
</feature>
<dbReference type="PROSITE" id="PS50292">
    <property type="entry name" value="PEROXIDASE_3"/>
    <property type="match status" value="1"/>
</dbReference>